<evidence type="ECO:0000256" key="6">
    <source>
        <dbReference type="ARBA" id="ARBA00048178"/>
    </source>
</evidence>
<sequence length="188" mass="21341">MEVAASDAIPRSRPRLIVLRGNSGAGKSTVARELRAELGRGVAIVDQDTIRRKLLREHDVECGVNIGLIEQIVHYTLANDYVVILEGILHAGRYGEMLRRLHRDFGGGWYFLQVTWDESLRRHQTRQQRAEFTPEQMREFPRAGLLEGVDERIVPEHSAAADTVRRILTENFPHHSPASSTRSRVNLS</sequence>
<dbReference type="EC" id="2.7.1.176" evidence="2"/>
<comment type="caution">
    <text evidence="8">The sequence shown here is derived from an EMBL/GenBank/DDBJ whole genome shotgun (WGS) entry which is preliminary data.</text>
</comment>
<evidence type="ECO:0000313" key="8">
    <source>
        <dbReference type="EMBL" id="MCE7011737.1"/>
    </source>
</evidence>
<dbReference type="RefSeq" id="WP_233734499.1">
    <property type="nucleotide sequence ID" value="NZ_JAJVCN010000005.1"/>
</dbReference>
<keyword evidence="4" id="KW-0067">ATP-binding</keyword>
<evidence type="ECO:0000313" key="9">
    <source>
        <dbReference type="Proteomes" id="UP001521150"/>
    </source>
</evidence>
<dbReference type="SUPFAM" id="SSF52540">
    <property type="entry name" value="P-loop containing nucleoside triphosphate hydrolases"/>
    <property type="match status" value="1"/>
</dbReference>
<dbReference type="InterPro" id="IPR010488">
    <property type="entry name" value="Zeta_toxin_domain"/>
</dbReference>
<comment type="catalytic activity">
    <reaction evidence="6">
        <text>UDP-N-acetyl-alpha-D-glucosamine + ATP = UDP-N-acetyl-alpha-D-glucosamine 3'-phosphate + ADP + H(+)</text>
        <dbReference type="Rhea" id="RHEA:32671"/>
        <dbReference type="ChEBI" id="CHEBI:15378"/>
        <dbReference type="ChEBI" id="CHEBI:30616"/>
        <dbReference type="ChEBI" id="CHEBI:57705"/>
        <dbReference type="ChEBI" id="CHEBI:64353"/>
        <dbReference type="ChEBI" id="CHEBI:456216"/>
        <dbReference type="EC" id="2.7.1.176"/>
    </reaction>
</comment>
<evidence type="ECO:0000256" key="2">
    <source>
        <dbReference type="ARBA" id="ARBA00011963"/>
    </source>
</evidence>
<feature type="domain" description="Zeta toxin" evidence="7">
    <location>
        <begin position="9"/>
        <end position="52"/>
    </location>
</feature>
<dbReference type="Pfam" id="PF06414">
    <property type="entry name" value="Zeta_toxin"/>
    <property type="match status" value="1"/>
</dbReference>
<evidence type="ECO:0000256" key="4">
    <source>
        <dbReference type="ARBA" id="ARBA00022840"/>
    </source>
</evidence>
<dbReference type="EMBL" id="JAJVCN010000005">
    <property type="protein sequence ID" value="MCE7011737.1"/>
    <property type="molecule type" value="Genomic_DNA"/>
</dbReference>
<evidence type="ECO:0000256" key="3">
    <source>
        <dbReference type="ARBA" id="ARBA00022741"/>
    </source>
</evidence>
<gene>
    <name evidence="8" type="ORF">LWC34_54330</name>
</gene>
<dbReference type="Gene3D" id="3.40.50.300">
    <property type="entry name" value="P-loop containing nucleotide triphosphate hydrolases"/>
    <property type="match status" value="1"/>
</dbReference>
<protein>
    <recommendedName>
        <fullName evidence="5">UDP-N-acetylglucosamine kinase</fullName>
        <ecNumber evidence="2">2.7.1.176</ecNumber>
    </recommendedName>
    <alternativeName>
        <fullName evidence="5">UDP-N-acetylglucosamine kinase</fullName>
    </alternativeName>
</protein>
<dbReference type="Proteomes" id="UP001521150">
    <property type="component" value="Unassembled WGS sequence"/>
</dbReference>
<reference evidence="8 9" key="1">
    <citation type="submission" date="2021-12" db="EMBL/GenBank/DDBJ databases">
        <title>Genome sequence of Kibdelosporangium philippinense ATCC 49844.</title>
        <authorList>
            <person name="Fedorov E.A."/>
            <person name="Omeragic M."/>
            <person name="Shalygina K.F."/>
            <person name="Maclea K.S."/>
        </authorList>
    </citation>
    <scope>NUCLEOTIDE SEQUENCE [LARGE SCALE GENOMIC DNA]</scope>
    <source>
        <strain evidence="8 9">ATCC 49844</strain>
    </source>
</reference>
<keyword evidence="3" id="KW-0547">Nucleotide-binding</keyword>
<accession>A0ABS8ZVV4</accession>
<name>A0ABS8ZVV4_9PSEU</name>
<dbReference type="InterPro" id="IPR027417">
    <property type="entry name" value="P-loop_NTPase"/>
</dbReference>
<evidence type="ECO:0000256" key="5">
    <source>
        <dbReference type="ARBA" id="ARBA00032897"/>
    </source>
</evidence>
<proteinExistence type="inferred from homology"/>
<comment type="similarity">
    <text evidence="1">Belongs to the zeta toxin family.</text>
</comment>
<keyword evidence="9" id="KW-1185">Reference proteome</keyword>
<evidence type="ECO:0000259" key="7">
    <source>
        <dbReference type="Pfam" id="PF06414"/>
    </source>
</evidence>
<organism evidence="8 9">
    <name type="scientific">Kibdelosporangium philippinense</name>
    <dbReference type="NCBI Taxonomy" id="211113"/>
    <lineage>
        <taxon>Bacteria</taxon>
        <taxon>Bacillati</taxon>
        <taxon>Actinomycetota</taxon>
        <taxon>Actinomycetes</taxon>
        <taxon>Pseudonocardiales</taxon>
        <taxon>Pseudonocardiaceae</taxon>
        <taxon>Kibdelosporangium</taxon>
    </lineage>
</organism>
<evidence type="ECO:0000256" key="1">
    <source>
        <dbReference type="ARBA" id="ARBA00009104"/>
    </source>
</evidence>